<dbReference type="AlphaFoldDB" id="A0A9N7U0R7"/>
<feature type="transmembrane region" description="Helical" evidence="8">
    <location>
        <begin position="144"/>
        <end position="161"/>
    </location>
</feature>
<dbReference type="Proteomes" id="UP001153269">
    <property type="component" value="Unassembled WGS sequence"/>
</dbReference>
<feature type="transmembrane region" description="Helical" evidence="8">
    <location>
        <begin position="576"/>
        <end position="597"/>
    </location>
</feature>
<dbReference type="PANTHER" id="PTHR24064">
    <property type="entry name" value="SOLUTE CARRIER FAMILY 22 MEMBER"/>
    <property type="match status" value="1"/>
</dbReference>
<proteinExistence type="predicted"/>
<sequence length="685" mass="75840">MRGFTGIGRSYAETSVCSLQFCGEWSDSSKFALCTVINQSTVPLGLMMMSGIAYLIRDWRILQLVLFCPLVLVLGIFYWILPESARWLLTQGRKKEAIKEICRAAKVNGRKVPEDLIERLEAAATPKRGNMLDIFRISYLRKRALVMSFIWFATSLMYYGLSLNVGNFGVDIYLTQFIFGLVEVPAYLGSLPLIQHFGRRIGQSGVLIFAGCACLGTLVIPKDLPQVVTALAVLGKFAATASFSIIFVYAAELYPTVVRQNGVGLNSMCARVGGILAPLIRLLDVYHYTIPMLIYGTIPIAAGGQVFTGMNFPHHCNTDWILDRGPNLTLERQINLTIPVNKDGKSSLIEVSQSIYMAGLLVGALVFGLMADRFGRRFVVLLSVLQLLLCCVAAAFSPNIYVYIVIRFLSGISISGIITNAFVIGGEWSDSSKFALCTVINHCAVPLGLMMMSGIAYLIRDWRILQLVLFCPLVLVLGIFYWILPESARWLLTQGRKKEAIKEIYRAAKVNGRKVPEDLVDRLEAAGTSKRGNILDIFRISYLRKRALVMSFLWFATSLMYYGLSLNVGNFGVDIYLTQFIFGLVEVPAYLGSLPLIQHFGQSGVGLNSMFARVGGILAPLVRLLGVYHYIIPMLIYGTIPIAAGGFCLLLPETCNVELQDHTELREPENGTAEILSHSGKRTKM</sequence>
<evidence type="ECO:0000256" key="3">
    <source>
        <dbReference type="ARBA" id="ARBA00023136"/>
    </source>
</evidence>
<keyword evidence="2 8" id="KW-1133">Transmembrane helix</keyword>
<dbReference type="InterPro" id="IPR020846">
    <property type="entry name" value="MFS_dom"/>
</dbReference>
<dbReference type="Gene3D" id="1.20.1250.20">
    <property type="entry name" value="MFS general substrate transporter like domains"/>
    <property type="match status" value="2"/>
</dbReference>
<evidence type="ECO:0000313" key="11">
    <source>
        <dbReference type="Proteomes" id="UP001153269"/>
    </source>
</evidence>
<feature type="transmembrane region" description="Helical" evidence="8">
    <location>
        <begin position="628"/>
        <end position="651"/>
    </location>
</feature>
<dbReference type="SUPFAM" id="SSF103473">
    <property type="entry name" value="MFS general substrate transporter"/>
    <property type="match status" value="2"/>
</dbReference>
<feature type="transmembrane region" description="Helical" evidence="8">
    <location>
        <begin position="464"/>
        <end position="484"/>
    </location>
</feature>
<dbReference type="FunFam" id="1.20.1250.20:FF:000023">
    <property type="entry name" value="Solute carrier family 22 member 6"/>
    <property type="match status" value="2"/>
</dbReference>
<evidence type="ECO:0000256" key="4">
    <source>
        <dbReference type="ARBA" id="ARBA00034696"/>
    </source>
</evidence>
<comment type="caution">
    <text evidence="10">The sequence shown here is derived from an EMBL/GenBank/DDBJ whole genome shotgun (WGS) entry which is preliminary data.</text>
</comment>
<feature type="transmembrane region" description="Helical" evidence="8">
    <location>
        <begin position="354"/>
        <end position="371"/>
    </location>
</feature>
<feature type="domain" description="Major facilitator superfamily (MFS) profile" evidence="9">
    <location>
        <begin position="297"/>
        <end position="685"/>
    </location>
</feature>
<dbReference type="InterPro" id="IPR005828">
    <property type="entry name" value="MFS_sugar_transport-like"/>
</dbReference>
<keyword evidence="1 8" id="KW-0812">Transmembrane</keyword>
<dbReference type="InterPro" id="IPR036259">
    <property type="entry name" value="MFS_trans_sf"/>
</dbReference>
<reference evidence="10" key="1">
    <citation type="submission" date="2020-03" db="EMBL/GenBank/DDBJ databases">
        <authorList>
            <person name="Weist P."/>
        </authorList>
    </citation>
    <scope>NUCLEOTIDE SEQUENCE</scope>
</reference>
<gene>
    <name evidence="10" type="ORF">PLEPLA_LOCUS10472</name>
</gene>
<feature type="transmembrane region" description="Helical" evidence="8">
    <location>
        <begin position="227"/>
        <end position="251"/>
    </location>
</feature>
<keyword evidence="11" id="KW-1185">Reference proteome</keyword>
<comment type="subcellular location">
    <subcellularLocation>
        <location evidence="4">Basal cell membrane</location>
        <topology evidence="4">Multi-pass membrane protein</topology>
    </subcellularLocation>
</comment>
<feature type="transmembrane region" description="Helical" evidence="8">
    <location>
        <begin position="378"/>
        <end position="396"/>
    </location>
</feature>
<protein>
    <recommendedName>
        <fullName evidence="5">Solute carrier family 22 member 6</fullName>
    </recommendedName>
    <alternativeName>
        <fullName evidence="7">Organic anion transporter 1</fullName>
    </alternativeName>
    <alternativeName>
        <fullName evidence="6">Renal organic anion transporter 1</fullName>
    </alternativeName>
</protein>
<feature type="transmembrane region" description="Helical" evidence="8">
    <location>
        <begin position="173"/>
        <end position="194"/>
    </location>
</feature>
<feature type="transmembrane region" description="Helical" evidence="8">
    <location>
        <begin position="201"/>
        <end position="221"/>
    </location>
</feature>
<evidence type="ECO:0000256" key="2">
    <source>
        <dbReference type="ARBA" id="ARBA00022989"/>
    </source>
</evidence>
<evidence type="ECO:0000256" key="6">
    <source>
        <dbReference type="ARBA" id="ARBA00041768"/>
    </source>
</evidence>
<feature type="transmembrane region" description="Helical" evidence="8">
    <location>
        <begin position="604"/>
        <end position="622"/>
    </location>
</feature>
<evidence type="ECO:0000259" key="9">
    <source>
        <dbReference type="PROSITE" id="PS50850"/>
    </source>
</evidence>
<evidence type="ECO:0000313" key="10">
    <source>
        <dbReference type="EMBL" id="CAB1422556.1"/>
    </source>
</evidence>
<feature type="transmembrane region" description="Helical" evidence="8">
    <location>
        <begin position="402"/>
        <end position="423"/>
    </location>
</feature>
<evidence type="ECO:0000256" key="1">
    <source>
        <dbReference type="ARBA" id="ARBA00022692"/>
    </source>
</evidence>
<evidence type="ECO:0000256" key="8">
    <source>
        <dbReference type="SAM" id="Phobius"/>
    </source>
</evidence>
<dbReference type="GO" id="GO:0009925">
    <property type="term" value="C:basal plasma membrane"/>
    <property type="evidence" value="ECO:0007669"/>
    <property type="project" value="UniProtKB-SubCell"/>
</dbReference>
<dbReference type="GO" id="GO:0022857">
    <property type="term" value="F:transmembrane transporter activity"/>
    <property type="evidence" value="ECO:0007669"/>
    <property type="project" value="InterPro"/>
</dbReference>
<organism evidence="10 11">
    <name type="scientific">Pleuronectes platessa</name>
    <name type="common">European plaice</name>
    <dbReference type="NCBI Taxonomy" id="8262"/>
    <lineage>
        <taxon>Eukaryota</taxon>
        <taxon>Metazoa</taxon>
        <taxon>Chordata</taxon>
        <taxon>Craniata</taxon>
        <taxon>Vertebrata</taxon>
        <taxon>Euteleostomi</taxon>
        <taxon>Actinopterygii</taxon>
        <taxon>Neopterygii</taxon>
        <taxon>Teleostei</taxon>
        <taxon>Neoteleostei</taxon>
        <taxon>Acanthomorphata</taxon>
        <taxon>Carangaria</taxon>
        <taxon>Pleuronectiformes</taxon>
        <taxon>Pleuronectoidei</taxon>
        <taxon>Pleuronectidae</taxon>
        <taxon>Pleuronectes</taxon>
    </lineage>
</organism>
<dbReference type="EMBL" id="CADEAL010000592">
    <property type="protein sequence ID" value="CAB1422556.1"/>
    <property type="molecule type" value="Genomic_DNA"/>
</dbReference>
<dbReference type="Pfam" id="PF00083">
    <property type="entry name" value="Sugar_tr"/>
    <property type="match status" value="2"/>
</dbReference>
<feature type="transmembrane region" description="Helical" evidence="8">
    <location>
        <begin position="547"/>
        <end position="564"/>
    </location>
</feature>
<name>A0A9N7U0R7_PLEPL</name>
<accession>A0A9N7U0R7</accession>
<dbReference type="PROSITE" id="PS50850">
    <property type="entry name" value="MFS"/>
    <property type="match status" value="1"/>
</dbReference>
<evidence type="ECO:0000256" key="5">
    <source>
        <dbReference type="ARBA" id="ARBA00039897"/>
    </source>
</evidence>
<feature type="transmembrane region" description="Helical" evidence="8">
    <location>
        <begin position="61"/>
        <end position="81"/>
    </location>
</feature>
<feature type="transmembrane region" description="Helical" evidence="8">
    <location>
        <begin position="435"/>
        <end position="458"/>
    </location>
</feature>
<keyword evidence="3 8" id="KW-0472">Membrane</keyword>
<evidence type="ECO:0000256" key="7">
    <source>
        <dbReference type="ARBA" id="ARBA00042362"/>
    </source>
</evidence>